<keyword evidence="1" id="KW-1133">Transmembrane helix</keyword>
<name>A0ABZ1YZL4_9NOCA</name>
<evidence type="ECO:0000256" key="1">
    <source>
        <dbReference type="SAM" id="Phobius"/>
    </source>
</evidence>
<sequence>MFRDNDDRDPINWGWSAIILVLVLGLAVVLMLLVVTADFGDKSPATTVPKTPGACAPFCPSNPT</sequence>
<reference evidence="2" key="1">
    <citation type="submission" date="2022-10" db="EMBL/GenBank/DDBJ databases">
        <title>The complete genomes of actinobacterial strains from the NBC collection.</title>
        <authorList>
            <person name="Joergensen T.S."/>
            <person name="Alvarez Arevalo M."/>
            <person name="Sterndorff E.B."/>
            <person name="Faurdal D."/>
            <person name="Vuksanovic O."/>
            <person name="Mourched A.-S."/>
            <person name="Charusanti P."/>
            <person name="Shaw S."/>
            <person name="Blin K."/>
            <person name="Weber T."/>
        </authorList>
    </citation>
    <scope>NUCLEOTIDE SEQUENCE</scope>
    <source>
        <strain evidence="2">NBC_01482</strain>
    </source>
</reference>
<dbReference type="Proteomes" id="UP001432062">
    <property type="component" value="Chromosome"/>
</dbReference>
<organism evidence="2 3">
    <name type="scientific">Nocardia vinacea</name>
    <dbReference type="NCBI Taxonomy" id="96468"/>
    <lineage>
        <taxon>Bacteria</taxon>
        <taxon>Bacillati</taxon>
        <taxon>Actinomycetota</taxon>
        <taxon>Actinomycetes</taxon>
        <taxon>Mycobacteriales</taxon>
        <taxon>Nocardiaceae</taxon>
        <taxon>Nocardia</taxon>
    </lineage>
</organism>
<keyword evidence="3" id="KW-1185">Reference proteome</keyword>
<feature type="transmembrane region" description="Helical" evidence="1">
    <location>
        <begin position="12"/>
        <end position="35"/>
    </location>
</feature>
<dbReference type="RefSeq" id="WP_327093541.1">
    <property type="nucleotide sequence ID" value="NZ_CP109149.1"/>
</dbReference>
<gene>
    <name evidence="2" type="ORF">OG563_11400</name>
</gene>
<keyword evidence="1" id="KW-0812">Transmembrane</keyword>
<protein>
    <submittedName>
        <fullName evidence="2">Uncharacterized protein</fullName>
    </submittedName>
</protein>
<keyword evidence="1" id="KW-0472">Membrane</keyword>
<evidence type="ECO:0000313" key="3">
    <source>
        <dbReference type="Proteomes" id="UP001432062"/>
    </source>
</evidence>
<proteinExistence type="predicted"/>
<accession>A0ABZ1YZL4</accession>
<dbReference type="EMBL" id="CP109441">
    <property type="protein sequence ID" value="WUV48737.1"/>
    <property type="molecule type" value="Genomic_DNA"/>
</dbReference>
<evidence type="ECO:0000313" key="2">
    <source>
        <dbReference type="EMBL" id="WUV48737.1"/>
    </source>
</evidence>